<dbReference type="RefSeq" id="WP_326296761.1">
    <property type="nucleotide sequence ID" value="NZ_JAYLLH010000007.1"/>
</dbReference>
<dbReference type="InterPro" id="IPR050832">
    <property type="entry name" value="Bact_Acetyltransf"/>
</dbReference>
<proteinExistence type="predicted"/>
<name>A0ABU6HFJ3_9RHOB</name>
<dbReference type="InterPro" id="IPR016181">
    <property type="entry name" value="Acyl_CoA_acyltransferase"/>
</dbReference>
<dbReference type="EMBL" id="JAYLLH010000007">
    <property type="protein sequence ID" value="MEC3861086.1"/>
    <property type="molecule type" value="Genomic_DNA"/>
</dbReference>
<dbReference type="Pfam" id="PF00583">
    <property type="entry name" value="Acetyltransf_1"/>
    <property type="match status" value="1"/>
</dbReference>
<evidence type="ECO:0000259" key="3">
    <source>
        <dbReference type="PROSITE" id="PS51186"/>
    </source>
</evidence>
<evidence type="ECO:0000256" key="1">
    <source>
        <dbReference type="ARBA" id="ARBA00022679"/>
    </source>
</evidence>
<reference evidence="4 5" key="1">
    <citation type="submission" date="2024-01" db="EMBL/GenBank/DDBJ databases">
        <title>Mesobacterium rodlantinim sp. nov., isolated from shallow sea hydrothermal systems off Kueishantao Island.</title>
        <authorList>
            <person name="Su Z."/>
            <person name="Tang K."/>
        </authorList>
    </citation>
    <scope>NUCLEOTIDE SEQUENCE [LARGE SCALE GENOMIC DNA]</scope>
    <source>
        <strain evidence="4 5">TK19101</strain>
    </source>
</reference>
<evidence type="ECO:0000313" key="4">
    <source>
        <dbReference type="EMBL" id="MEC3861086.1"/>
    </source>
</evidence>
<evidence type="ECO:0000313" key="5">
    <source>
        <dbReference type="Proteomes" id="UP001348149"/>
    </source>
</evidence>
<protein>
    <submittedName>
        <fullName evidence="4">GNAT family N-acetyltransferase</fullName>
    </submittedName>
</protein>
<comment type="caution">
    <text evidence="4">The sequence shown here is derived from an EMBL/GenBank/DDBJ whole genome shotgun (WGS) entry which is preliminary data.</text>
</comment>
<dbReference type="CDD" id="cd04301">
    <property type="entry name" value="NAT_SF"/>
    <property type="match status" value="1"/>
</dbReference>
<gene>
    <name evidence="4" type="ORF">VK792_07290</name>
</gene>
<keyword evidence="2" id="KW-0012">Acyltransferase</keyword>
<feature type="domain" description="N-acetyltransferase" evidence="3">
    <location>
        <begin position="1"/>
        <end position="156"/>
    </location>
</feature>
<organism evidence="4 5">
    <name type="scientific">Mesobacterium hydrothermale</name>
    <dbReference type="NCBI Taxonomy" id="3111907"/>
    <lineage>
        <taxon>Bacteria</taxon>
        <taxon>Pseudomonadati</taxon>
        <taxon>Pseudomonadota</taxon>
        <taxon>Alphaproteobacteria</taxon>
        <taxon>Rhodobacterales</taxon>
        <taxon>Roseobacteraceae</taxon>
        <taxon>Mesobacterium</taxon>
    </lineage>
</organism>
<dbReference type="PANTHER" id="PTHR43877">
    <property type="entry name" value="AMINOALKYLPHOSPHONATE N-ACETYLTRANSFERASE-RELATED-RELATED"/>
    <property type="match status" value="1"/>
</dbReference>
<dbReference type="Proteomes" id="UP001348149">
    <property type="component" value="Unassembled WGS sequence"/>
</dbReference>
<accession>A0ABU6HFJ3</accession>
<dbReference type="SUPFAM" id="SSF55729">
    <property type="entry name" value="Acyl-CoA N-acyltransferases (Nat)"/>
    <property type="match status" value="1"/>
</dbReference>
<keyword evidence="5" id="KW-1185">Reference proteome</keyword>
<dbReference type="PANTHER" id="PTHR43877:SF2">
    <property type="entry name" value="AMINOALKYLPHOSPHONATE N-ACETYLTRANSFERASE-RELATED"/>
    <property type="match status" value="1"/>
</dbReference>
<sequence length="158" mass="17845">MTAPVPAPRDFSDWQGLLDLILLSFAYMERRIDPPSSAHRLTLDTLRQKARDEHLYLSGGASLTGCAFFAERPGTLYVGKMAIHPDRQRTGLGRAFMVEAEALARRLGLTRLHLETRIELTEVHEAYRRMGFVKTAEKAHPGFDRPTSITMERTLPPL</sequence>
<dbReference type="PROSITE" id="PS51186">
    <property type="entry name" value="GNAT"/>
    <property type="match status" value="1"/>
</dbReference>
<dbReference type="InterPro" id="IPR000182">
    <property type="entry name" value="GNAT_dom"/>
</dbReference>
<evidence type="ECO:0000256" key="2">
    <source>
        <dbReference type="ARBA" id="ARBA00023315"/>
    </source>
</evidence>
<keyword evidence="1" id="KW-0808">Transferase</keyword>
<dbReference type="Gene3D" id="3.40.630.30">
    <property type="match status" value="1"/>
</dbReference>